<dbReference type="SUPFAM" id="SSF81296">
    <property type="entry name" value="E set domains"/>
    <property type="match status" value="1"/>
</dbReference>
<evidence type="ECO:0000313" key="7">
    <source>
        <dbReference type="Proteomes" id="UP000199073"/>
    </source>
</evidence>
<feature type="domain" description="Glycosyl hydrolase family 13 catalytic" evidence="5">
    <location>
        <begin position="157"/>
        <end position="567"/>
    </location>
</feature>
<organism evidence="6 7">
    <name type="scientific">Desulforhopalus singaporensis</name>
    <dbReference type="NCBI Taxonomy" id="91360"/>
    <lineage>
        <taxon>Bacteria</taxon>
        <taxon>Pseudomonadati</taxon>
        <taxon>Thermodesulfobacteriota</taxon>
        <taxon>Desulfobulbia</taxon>
        <taxon>Desulfobulbales</taxon>
        <taxon>Desulfocapsaceae</taxon>
        <taxon>Desulforhopalus</taxon>
    </lineage>
</organism>
<dbReference type="PANTHER" id="PTHR43002">
    <property type="entry name" value="GLYCOGEN DEBRANCHING ENZYME"/>
    <property type="match status" value="1"/>
</dbReference>
<dbReference type="Gene3D" id="2.60.40.1180">
    <property type="entry name" value="Golgi alpha-mannosidase II"/>
    <property type="match status" value="1"/>
</dbReference>
<feature type="compositionally biased region" description="Polar residues" evidence="4">
    <location>
        <begin position="478"/>
        <end position="489"/>
    </location>
</feature>
<keyword evidence="3" id="KW-0326">Glycosidase</keyword>
<dbReference type="NCBIfam" id="TIGR02100">
    <property type="entry name" value="glgX_debranch"/>
    <property type="match status" value="1"/>
</dbReference>
<evidence type="ECO:0000256" key="2">
    <source>
        <dbReference type="ARBA" id="ARBA00022801"/>
    </source>
</evidence>
<dbReference type="InterPro" id="IPR004193">
    <property type="entry name" value="Glyco_hydro_13_N"/>
</dbReference>
<dbReference type="GO" id="GO:0005980">
    <property type="term" value="P:glycogen catabolic process"/>
    <property type="evidence" value="ECO:0007669"/>
    <property type="project" value="InterPro"/>
</dbReference>
<dbReference type="Pfam" id="PF02922">
    <property type="entry name" value="CBM_48"/>
    <property type="match status" value="1"/>
</dbReference>
<dbReference type="InterPro" id="IPR006047">
    <property type="entry name" value="GH13_cat_dom"/>
</dbReference>
<dbReference type="EMBL" id="FNJI01000005">
    <property type="protein sequence ID" value="SDO74912.1"/>
    <property type="molecule type" value="Genomic_DNA"/>
</dbReference>
<dbReference type="SMART" id="SM00642">
    <property type="entry name" value="Aamy"/>
    <property type="match status" value="1"/>
</dbReference>
<gene>
    <name evidence="6" type="ORF">SAMN05660330_00966</name>
</gene>
<evidence type="ECO:0000256" key="4">
    <source>
        <dbReference type="SAM" id="MobiDB-lite"/>
    </source>
</evidence>
<feature type="region of interest" description="Disordered" evidence="4">
    <location>
        <begin position="466"/>
        <end position="489"/>
    </location>
</feature>
<evidence type="ECO:0000259" key="5">
    <source>
        <dbReference type="SMART" id="SM00642"/>
    </source>
</evidence>
<dbReference type="InterPro" id="IPR013780">
    <property type="entry name" value="Glyco_hydro_b"/>
</dbReference>
<name>A0A1H0M360_9BACT</name>
<dbReference type="Gene3D" id="2.60.40.10">
    <property type="entry name" value="Immunoglobulins"/>
    <property type="match status" value="1"/>
</dbReference>
<dbReference type="Proteomes" id="UP000199073">
    <property type="component" value="Unassembled WGS sequence"/>
</dbReference>
<dbReference type="STRING" id="91360.SAMN05660330_00966"/>
<evidence type="ECO:0000256" key="1">
    <source>
        <dbReference type="ARBA" id="ARBA00008061"/>
    </source>
</evidence>
<dbReference type="InterPro" id="IPR014756">
    <property type="entry name" value="Ig_E-set"/>
</dbReference>
<dbReference type="SUPFAM" id="SSF51011">
    <property type="entry name" value="Glycosyl hydrolase domain"/>
    <property type="match status" value="1"/>
</dbReference>
<dbReference type="InterPro" id="IPR017853">
    <property type="entry name" value="GH"/>
</dbReference>
<dbReference type="CDD" id="cd11326">
    <property type="entry name" value="AmyAc_Glg_debranch"/>
    <property type="match status" value="1"/>
</dbReference>
<feature type="compositionally biased region" description="Basic and acidic residues" evidence="4">
    <location>
        <begin position="466"/>
        <end position="477"/>
    </location>
</feature>
<dbReference type="InterPro" id="IPR044505">
    <property type="entry name" value="GlgX_Isoamylase_N_E_set"/>
</dbReference>
<dbReference type="InterPro" id="IPR013783">
    <property type="entry name" value="Ig-like_fold"/>
</dbReference>
<dbReference type="GO" id="GO:0004135">
    <property type="term" value="F:amylo-alpha-1,6-glucosidase activity"/>
    <property type="evidence" value="ECO:0007669"/>
    <property type="project" value="InterPro"/>
</dbReference>
<dbReference type="Pfam" id="PF00128">
    <property type="entry name" value="Alpha-amylase"/>
    <property type="match status" value="2"/>
</dbReference>
<dbReference type="Gene3D" id="3.20.20.80">
    <property type="entry name" value="Glycosidases"/>
    <property type="match status" value="1"/>
</dbReference>
<proteinExistence type="inferred from homology"/>
<protein>
    <submittedName>
        <fullName evidence="6">Glycogen operon protein</fullName>
    </submittedName>
</protein>
<keyword evidence="7" id="KW-1185">Reference proteome</keyword>
<comment type="similarity">
    <text evidence="1">Belongs to the glycosyl hydrolase 13 family.</text>
</comment>
<evidence type="ECO:0000256" key="3">
    <source>
        <dbReference type="ARBA" id="ARBA00023295"/>
    </source>
</evidence>
<evidence type="ECO:0000313" key="6">
    <source>
        <dbReference type="EMBL" id="SDO74912.1"/>
    </source>
</evidence>
<keyword evidence="2" id="KW-0378">Hydrolase</keyword>
<accession>A0A1H0M360</accession>
<sequence length="703" mass="79264">MSTVIDHKMLKRGFPLPRGVTILKSGINFAIFARHATRVVLVVDIRRQEKTEHYEFELDPDENRTGDMWHILLDADLDDFSYGFRMDGPSHDAKGQKLGYDSRVVLMDPYSKTVMPRKWGTPAQYGRTPCSTIVSTEFDWQHDKPLKIPFSETIIYELHVRGFTRSPSSGVKAPGTYLGLTEKIPYLKELGITAVELLPVTEFDENDTVFHCPETGRRLKNFWGYSPVSFFALQPGYASDPGQTVNEFKQMVRTFHQAGIEVFLDIVYNHSGEGGYDGTTSSFRGIDNSIYYLLGKDGSYLNFSGCGNTLNCNHPVVRELIRDSLRYWVTEMHIDGFRFDLASILGRDQQGNVLPNPPMIEVIAEDPLLGDTKLIAEAWDAAGLYQVGSFSSDTRWAEWNGRYRDDVRSFLSGKRATVSHLATRIAGSSDLYQTSGRSPLCSINFLTSHDGFTLYDLVSYNDKHNLPNGEQNRDGETRNISWNSGDEGTTSDTGIIRLRHRRIKTFAAILLLSQGVPMLLGGDEFGRTQQGNNNAWCQDNDTGWVDWTLLEKNRDLHRFFKKCIALRKNNPIFRRDDFFTDEPSSPTASAESTISWQYLEPNRPDWSDDCHGLAFLLRQHLDAGEVCSFLVMLNGNRDIPLFFTVPAPRPGKIWRKIIDTAADSPADIVAITSAPALMTEMVKVLPFGCVVLQDRQPASGRTI</sequence>
<dbReference type="AlphaFoldDB" id="A0A1H0M360"/>
<reference evidence="6 7" key="1">
    <citation type="submission" date="2016-10" db="EMBL/GenBank/DDBJ databases">
        <authorList>
            <person name="de Groot N.N."/>
        </authorList>
    </citation>
    <scope>NUCLEOTIDE SEQUENCE [LARGE SCALE GENOMIC DNA]</scope>
    <source>
        <strain evidence="6 7">DSM 12130</strain>
    </source>
</reference>
<dbReference type="InterPro" id="IPR011837">
    <property type="entry name" value="Glycogen_debranch_GlgX"/>
</dbReference>
<dbReference type="SUPFAM" id="SSF51445">
    <property type="entry name" value="(Trans)glycosidases"/>
    <property type="match status" value="1"/>
</dbReference>
<dbReference type="CDD" id="cd02856">
    <property type="entry name" value="E_set_GDE_Isoamylase_N"/>
    <property type="match status" value="1"/>
</dbReference>